<dbReference type="GO" id="GO:0000287">
    <property type="term" value="F:magnesium ion binding"/>
    <property type="evidence" value="ECO:0007669"/>
    <property type="project" value="TreeGrafter"/>
</dbReference>
<dbReference type="InterPro" id="IPR036412">
    <property type="entry name" value="HAD-like_sf"/>
</dbReference>
<gene>
    <name evidence="3" type="primary">ywpJ_1</name>
    <name evidence="3" type="ORF">NCTC10122_00099</name>
</gene>
<dbReference type="Proteomes" id="UP000290942">
    <property type="component" value="Chromosome"/>
</dbReference>
<dbReference type="EMBL" id="LR214970">
    <property type="protein sequence ID" value="VEU60507.1"/>
    <property type="molecule type" value="Genomic_DNA"/>
</dbReference>
<comment type="similarity">
    <text evidence="2">Belongs to the HAD-like hydrolase superfamily. Cof family.</text>
</comment>
<sequence>MNFENIKIIFIDLDGTSLDYKRKLLSDENIYVINNLKKSGIKVVVSSGRGLNKKTFNILSQLNSQDLIAWNGAKIIVDNNEIFSKPIEKVHCQIIEKLVKKYNITTIVNSDFRNQTYSNSLVVKLATLFKKGKAKKVPEINLKDDIYKLIFWSLNKNNLKKFLNELNNTVGKELNILCARNYNTFLEVTNIEASKGIAEQKFAQYLNIDPFDCIHIGDTMNDSTTVGKVRYSIAMKNASKEYKSIANFVSPFNYKNGGLAKTLKFIFKK</sequence>
<dbReference type="AlphaFoldDB" id="A0A449A8C4"/>
<dbReference type="PANTHER" id="PTHR10000:SF8">
    <property type="entry name" value="HAD SUPERFAMILY HYDROLASE-LIKE, TYPE 3"/>
    <property type="match status" value="1"/>
</dbReference>
<evidence type="ECO:0000256" key="2">
    <source>
        <dbReference type="ARBA" id="ARBA00034778"/>
    </source>
</evidence>
<evidence type="ECO:0000313" key="4">
    <source>
        <dbReference type="Proteomes" id="UP000290942"/>
    </source>
</evidence>
<dbReference type="NCBIfam" id="TIGR00099">
    <property type="entry name" value="Cof-subfamily"/>
    <property type="match status" value="1"/>
</dbReference>
<dbReference type="InterPro" id="IPR023214">
    <property type="entry name" value="HAD_sf"/>
</dbReference>
<dbReference type="Gene3D" id="3.30.1240.10">
    <property type="match status" value="1"/>
</dbReference>
<dbReference type="NCBIfam" id="TIGR01484">
    <property type="entry name" value="HAD-SF-IIB"/>
    <property type="match status" value="1"/>
</dbReference>
<dbReference type="GO" id="GO:0005829">
    <property type="term" value="C:cytosol"/>
    <property type="evidence" value="ECO:0007669"/>
    <property type="project" value="TreeGrafter"/>
</dbReference>
<evidence type="ECO:0000313" key="3">
    <source>
        <dbReference type="EMBL" id="VEU60507.1"/>
    </source>
</evidence>
<name>A0A449A8C4_9BACT</name>
<dbReference type="InterPro" id="IPR006379">
    <property type="entry name" value="HAD-SF_hydro_IIB"/>
</dbReference>
<accession>A0A449A8C4</accession>
<evidence type="ECO:0000256" key="1">
    <source>
        <dbReference type="ARBA" id="ARBA00001946"/>
    </source>
</evidence>
<dbReference type="InterPro" id="IPR000150">
    <property type="entry name" value="Cof"/>
</dbReference>
<comment type="cofactor">
    <cofactor evidence="1">
        <name>Mg(2+)</name>
        <dbReference type="ChEBI" id="CHEBI:18420"/>
    </cofactor>
</comment>
<protein>
    <submittedName>
        <fullName evidence="3">COF family HAD hydrolase protein</fullName>
        <ecNumber evidence="3">3.1.3.-</ecNumber>
    </submittedName>
</protein>
<dbReference type="PANTHER" id="PTHR10000">
    <property type="entry name" value="PHOSPHOSERINE PHOSPHATASE"/>
    <property type="match status" value="1"/>
</dbReference>
<dbReference type="GO" id="GO:0016791">
    <property type="term" value="F:phosphatase activity"/>
    <property type="evidence" value="ECO:0007669"/>
    <property type="project" value="UniProtKB-ARBA"/>
</dbReference>
<dbReference type="SUPFAM" id="SSF56784">
    <property type="entry name" value="HAD-like"/>
    <property type="match status" value="1"/>
</dbReference>
<dbReference type="RefSeq" id="WP_129687456.1">
    <property type="nucleotide sequence ID" value="NZ_LR214970.1"/>
</dbReference>
<keyword evidence="3" id="KW-0378">Hydrolase</keyword>
<proteinExistence type="inferred from homology"/>
<reference evidence="3 4" key="1">
    <citation type="submission" date="2019-01" db="EMBL/GenBank/DDBJ databases">
        <authorList>
            <consortium name="Pathogen Informatics"/>
        </authorList>
    </citation>
    <scope>NUCLEOTIDE SEQUENCE [LARGE SCALE GENOMIC DNA]</scope>
    <source>
        <strain evidence="3 4">NCTC10122</strain>
    </source>
</reference>
<dbReference type="EC" id="3.1.3.-" evidence="3"/>
<dbReference type="Pfam" id="PF08282">
    <property type="entry name" value="Hydrolase_3"/>
    <property type="match status" value="1"/>
</dbReference>
<organism evidence="3 4">
    <name type="scientific">Mycoplasmopsis bovigenitalium</name>
    <dbReference type="NCBI Taxonomy" id="2112"/>
    <lineage>
        <taxon>Bacteria</taxon>
        <taxon>Bacillati</taxon>
        <taxon>Mycoplasmatota</taxon>
        <taxon>Mycoplasmoidales</taxon>
        <taxon>Metamycoplasmataceae</taxon>
        <taxon>Mycoplasmopsis</taxon>
    </lineage>
</organism>
<dbReference type="Gene3D" id="3.40.50.1000">
    <property type="entry name" value="HAD superfamily/HAD-like"/>
    <property type="match status" value="1"/>
</dbReference>